<keyword evidence="4" id="KW-1185">Reference proteome</keyword>
<keyword evidence="1" id="KW-0472">Membrane</keyword>
<feature type="chain" id="PRO_5005544626" description="Arylsulfotransferase" evidence="2">
    <location>
        <begin position="36"/>
        <end position="589"/>
    </location>
</feature>
<evidence type="ECO:0000256" key="2">
    <source>
        <dbReference type="SAM" id="SignalP"/>
    </source>
</evidence>
<evidence type="ECO:0000256" key="1">
    <source>
        <dbReference type="SAM" id="Phobius"/>
    </source>
</evidence>
<dbReference type="InterPro" id="IPR039535">
    <property type="entry name" value="ASST-like"/>
</dbReference>
<feature type="transmembrane region" description="Helical" evidence="1">
    <location>
        <begin position="537"/>
        <end position="556"/>
    </location>
</feature>
<evidence type="ECO:0008006" key="5">
    <source>
        <dbReference type="Google" id="ProtNLM"/>
    </source>
</evidence>
<protein>
    <recommendedName>
        <fullName evidence="5">Arylsulfotransferase</fullName>
    </recommendedName>
</protein>
<dbReference type="OrthoDB" id="5427350at2759"/>
<dbReference type="STRING" id="1163406.A0A0L0N192"/>
<dbReference type="Proteomes" id="UP000036947">
    <property type="component" value="Unassembled WGS sequence"/>
</dbReference>
<organism evidence="3 4">
    <name type="scientific">Tolypocladium ophioglossoides (strain CBS 100239)</name>
    <name type="common">Snaketongue truffleclub</name>
    <name type="synonym">Elaphocordyceps ophioglossoides</name>
    <dbReference type="NCBI Taxonomy" id="1163406"/>
    <lineage>
        <taxon>Eukaryota</taxon>
        <taxon>Fungi</taxon>
        <taxon>Dikarya</taxon>
        <taxon>Ascomycota</taxon>
        <taxon>Pezizomycotina</taxon>
        <taxon>Sordariomycetes</taxon>
        <taxon>Hypocreomycetidae</taxon>
        <taxon>Hypocreales</taxon>
        <taxon>Ophiocordycipitaceae</taxon>
        <taxon>Tolypocladium</taxon>
    </lineage>
</organism>
<dbReference type="InterPro" id="IPR053143">
    <property type="entry name" value="Arylsulfate_ST"/>
</dbReference>
<keyword evidence="1" id="KW-1133">Transmembrane helix</keyword>
<comment type="caution">
    <text evidence="3">The sequence shown here is derived from an EMBL/GenBank/DDBJ whole genome shotgun (WGS) entry which is preliminary data.</text>
</comment>
<feature type="signal peptide" evidence="2">
    <location>
        <begin position="1"/>
        <end position="35"/>
    </location>
</feature>
<accession>A0A0L0N192</accession>
<dbReference type="EMBL" id="LFRF01000035">
    <property type="protein sequence ID" value="KND87540.1"/>
    <property type="molecule type" value="Genomic_DNA"/>
</dbReference>
<keyword evidence="2" id="KW-0732">Signal</keyword>
<keyword evidence="1" id="KW-0812">Transmembrane</keyword>
<dbReference type="PANTHER" id="PTHR35340:SF5">
    <property type="entry name" value="ASST-DOMAIN-CONTAINING PROTEIN"/>
    <property type="match status" value="1"/>
</dbReference>
<sequence length="589" mass="65188">MQPSLGSLVCPVAAAATTLHLVFLFIALQASSAHAELPVFVASEAYDNGTFGRYPVQSFKSSGAIAPRPNLLRQHDACAHHLKTFLTPRGYAEPASRAQATILDQHGRLVWTSGWEDKQIYNLMVQTYRGHKYLTFWAGNDALDETYSLTRKFEAADGLEGDLHDFRVTEQGTALMTVYDIRDHDLSALGKATGPIWDCLIQEIDIPTGNLVFEWRASEHLNVSDTHWDIGGEGEPGGAAFDWFHLNSIDKDPRGNYMVSSRYLHSVTYIHGKTGKVLWVLGGKGNMFTDLSGGNATNFAFQHDARWDSDHKEITLFDNSDVGPLSEKSNPRGMRIEVDQQAMTATLLAEYKNPHRIPAESQGSMQTLPGGNVVIGFGFTGAFTEFDRDGTPLCDTHYGPETGFGSGDVQSYRVLKYAWRGFPATDPDVAVARDDGLVWRAYASWNGATEVTQWELQGTDNEEPGEASAWRVVERRLRDGFETDFVLEADHPIYLRVVGLDYKGNALGTSLPADAAKADADYNIEKWPPEDLDFDRAWTWATCIIAGIGFVVAAVASRPAWKAWKSACKPGHYRRLSIDERNAVAERLA</sequence>
<gene>
    <name evidence="3" type="ORF">TOPH_07789</name>
</gene>
<dbReference type="AlphaFoldDB" id="A0A0L0N192"/>
<dbReference type="PANTHER" id="PTHR35340">
    <property type="entry name" value="PQQ ENZYME REPEAT PROTEIN-RELATED"/>
    <property type="match status" value="1"/>
</dbReference>
<evidence type="ECO:0000313" key="3">
    <source>
        <dbReference type="EMBL" id="KND87540.1"/>
    </source>
</evidence>
<proteinExistence type="predicted"/>
<reference evidence="3 4" key="1">
    <citation type="journal article" date="2015" name="BMC Genomics">
        <title>The genome of the truffle-parasite Tolypocladium ophioglossoides and the evolution of antifungal peptaibiotics.</title>
        <authorList>
            <person name="Quandt C.A."/>
            <person name="Bushley K.E."/>
            <person name="Spatafora J.W."/>
        </authorList>
    </citation>
    <scope>NUCLEOTIDE SEQUENCE [LARGE SCALE GENOMIC DNA]</scope>
    <source>
        <strain evidence="3 4">CBS 100239</strain>
    </source>
</reference>
<name>A0A0L0N192_TOLOC</name>
<dbReference type="Pfam" id="PF14269">
    <property type="entry name" value="Arylsulfotran_2"/>
    <property type="match status" value="1"/>
</dbReference>
<evidence type="ECO:0000313" key="4">
    <source>
        <dbReference type="Proteomes" id="UP000036947"/>
    </source>
</evidence>